<proteinExistence type="predicted"/>
<keyword evidence="2" id="KW-1185">Reference proteome</keyword>
<comment type="caution">
    <text evidence="1">The sequence shown here is derived from an EMBL/GenBank/DDBJ whole genome shotgun (WGS) entry which is preliminary data.</text>
</comment>
<organism evidence="1 2">
    <name type="scientific">Entomophthora muscae</name>
    <dbReference type="NCBI Taxonomy" id="34485"/>
    <lineage>
        <taxon>Eukaryota</taxon>
        <taxon>Fungi</taxon>
        <taxon>Fungi incertae sedis</taxon>
        <taxon>Zoopagomycota</taxon>
        <taxon>Entomophthoromycotina</taxon>
        <taxon>Entomophthoromycetes</taxon>
        <taxon>Entomophthorales</taxon>
        <taxon>Entomophthoraceae</taxon>
        <taxon>Entomophthora</taxon>
    </lineage>
</organism>
<reference evidence="1" key="1">
    <citation type="submission" date="2022-04" db="EMBL/GenBank/DDBJ databases">
        <title>Genome of the entomopathogenic fungus Entomophthora muscae.</title>
        <authorList>
            <person name="Elya C."/>
            <person name="Lovett B.R."/>
            <person name="Lee E."/>
            <person name="Macias A.M."/>
            <person name="Hajek A.E."/>
            <person name="De Bivort B.L."/>
            <person name="Kasson M.T."/>
            <person name="De Fine Licht H.H."/>
            <person name="Stajich J.E."/>
        </authorList>
    </citation>
    <scope>NUCLEOTIDE SEQUENCE</scope>
    <source>
        <strain evidence="1">Berkeley</strain>
    </source>
</reference>
<gene>
    <name evidence="1" type="ORF">DSO57_1018670</name>
</gene>
<protein>
    <submittedName>
        <fullName evidence="1">Uncharacterized protein</fullName>
    </submittedName>
</protein>
<evidence type="ECO:0000313" key="1">
    <source>
        <dbReference type="EMBL" id="KAJ9081049.1"/>
    </source>
</evidence>
<dbReference type="EMBL" id="QTSX02001502">
    <property type="protein sequence ID" value="KAJ9081049.1"/>
    <property type="molecule type" value="Genomic_DNA"/>
</dbReference>
<evidence type="ECO:0000313" key="2">
    <source>
        <dbReference type="Proteomes" id="UP001165960"/>
    </source>
</evidence>
<dbReference type="Proteomes" id="UP001165960">
    <property type="component" value="Unassembled WGS sequence"/>
</dbReference>
<sequence>MHFNAPWFPHIQFWNPPSQAVPNLPHICSNALNRPRTNDQPGQDGPPTNQTTVPEDPKNDHEAANQTAELEMPSLVTQIAPEKCPEALACE</sequence>
<accession>A0ACC2U293</accession>
<name>A0ACC2U293_9FUNG</name>